<dbReference type="PANTHER" id="PTHR11157:SF113">
    <property type="entry name" value="ELONGATION OF VERY LONG CHAIN FATTY ACIDS PROTEIN"/>
    <property type="match status" value="1"/>
</dbReference>
<dbReference type="Gene3D" id="1.10.287.370">
    <property type="match status" value="1"/>
</dbReference>
<dbReference type="InterPro" id="IPR002076">
    <property type="entry name" value="ELO_fam"/>
</dbReference>
<dbReference type="SUPFAM" id="SSF46579">
    <property type="entry name" value="Prefoldin"/>
    <property type="match status" value="1"/>
</dbReference>
<feature type="transmembrane region" description="Helical" evidence="10">
    <location>
        <begin position="256"/>
        <end position="276"/>
    </location>
</feature>
<comment type="similarity">
    <text evidence="10">Belongs to the ELO family.</text>
</comment>
<dbReference type="AlphaFoldDB" id="A0A4V3S7K4"/>
<keyword evidence="6 10" id="KW-1133">Transmembrane helix</keyword>
<dbReference type="GO" id="GO:0042761">
    <property type="term" value="P:very long-chain fatty acid biosynthetic process"/>
    <property type="evidence" value="ECO:0007669"/>
    <property type="project" value="TreeGrafter"/>
</dbReference>
<feature type="transmembrane region" description="Helical" evidence="10">
    <location>
        <begin position="175"/>
        <end position="196"/>
    </location>
</feature>
<proteinExistence type="inferred from homology"/>
<evidence type="ECO:0000256" key="10">
    <source>
        <dbReference type="RuleBase" id="RU361115"/>
    </source>
</evidence>
<comment type="catalytic activity">
    <reaction evidence="10">
        <text>a very-long-chain acyl-CoA + malonyl-CoA + H(+) = a very-long-chain 3-oxoacyl-CoA + CO2 + CoA</text>
        <dbReference type="Rhea" id="RHEA:32727"/>
        <dbReference type="ChEBI" id="CHEBI:15378"/>
        <dbReference type="ChEBI" id="CHEBI:16526"/>
        <dbReference type="ChEBI" id="CHEBI:57287"/>
        <dbReference type="ChEBI" id="CHEBI:57384"/>
        <dbReference type="ChEBI" id="CHEBI:90725"/>
        <dbReference type="ChEBI" id="CHEBI:90736"/>
        <dbReference type="EC" id="2.3.1.199"/>
    </reaction>
</comment>
<evidence type="ECO:0000256" key="11">
    <source>
        <dbReference type="SAM" id="Coils"/>
    </source>
</evidence>
<keyword evidence="4 10" id="KW-0812">Transmembrane</keyword>
<feature type="coiled-coil region" evidence="11">
    <location>
        <begin position="101"/>
        <end position="128"/>
    </location>
</feature>
<evidence type="ECO:0000256" key="6">
    <source>
        <dbReference type="ARBA" id="ARBA00022989"/>
    </source>
</evidence>
<dbReference type="EMBL" id="QBLH01003521">
    <property type="protein sequence ID" value="TGZ37634.1"/>
    <property type="molecule type" value="Genomic_DNA"/>
</dbReference>
<keyword evidence="13" id="KW-1185">Reference proteome</keyword>
<keyword evidence="8 10" id="KW-0472">Membrane</keyword>
<feature type="transmembrane region" description="Helical" evidence="10">
    <location>
        <begin position="379"/>
        <end position="397"/>
    </location>
</feature>
<accession>A0A4V3S7K4</accession>
<feature type="transmembrane region" description="Helical" evidence="10">
    <location>
        <begin position="347"/>
        <end position="367"/>
    </location>
</feature>
<feature type="transmembrane region" description="Helical" evidence="10">
    <location>
        <begin position="208"/>
        <end position="227"/>
    </location>
</feature>
<evidence type="ECO:0000256" key="3">
    <source>
        <dbReference type="ARBA" id="ARBA00022679"/>
    </source>
</evidence>
<evidence type="ECO:0000256" key="2">
    <source>
        <dbReference type="ARBA" id="ARBA00022516"/>
    </source>
</evidence>
<evidence type="ECO:0000256" key="7">
    <source>
        <dbReference type="ARBA" id="ARBA00023098"/>
    </source>
</evidence>
<dbReference type="InterPro" id="IPR009053">
    <property type="entry name" value="Prefoldin"/>
</dbReference>
<dbReference type="GO" id="GO:0009922">
    <property type="term" value="F:fatty acid elongase activity"/>
    <property type="evidence" value="ECO:0007669"/>
    <property type="project" value="UniProtKB-EC"/>
</dbReference>
<dbReference type="InterPro" id="IPR030457">
    <property type="entry name" value="ELO_CS"/>
</dbReference>
<dbReference type="GO" id="GO:0034625">
    <property type="term" value="P:fatty acid elongation, monounsaturated fatty acid"/>
    <property type="evidence" value="ECO:0007669"/>
    <property type="project" value="TreeGrafter"/>
</dbReference>
<evidence type="ECO:0000256" key="4">
    <source>
        <dbReference type="ARBA" id="ARBA00022692"/>
    </source>
</evidence>
<protein>
    <recommendedName>
        <fullName evidence="10">Elongation of very long chain fatty acids protein</fullName>
        <ecNumber evidence="10">2.3.1.199</ecNumber>
    </recommendedName>
    <alternativeName>
        <fullName evidence="10">Very-long-chain 3-oxoacyl-CoA synthase</fullName>
    </alternativeName>
</protein>
<dbReference type="Proteomes" id="UP000310200">
    <property type="component" value="Unassembled WGS sequence"/>
</dbReference>
<keyword evidence="9 10" id="KW-0275">Fatty acid biosynthesis</keyword>
<sequence length="407" mass="46970">MDPQIQQKVLQFETFVNDVLKADLAKLAEKLDARNADVAEFLQLKSMITTFQNTNVEKTGFKTKVDIGNNFFIQAHVPDASKILLDVGLGHYIEFTLDEALVVINIRIKLLEQQIANLRSAIARTNAHIKLILITIRDLQGMREDDMGVMDIYHYLVDEISDPRVSDWPLMSNPFGIVLISLAYLFFVLYFGPLYMKDRKPHALVKTMICYNISIATASAVLFYGILTSGYTTHLSMGCEPFVISDDSISLSMARWMWWILILKIAELADTIIFILRKKYNQISFLHVYHHTATLVLAWITCKYAPGGMWTFVMLPNCAVHVVMYMYYLCACLGPKTQKIITPWKKYVTRLQLIQFAIMTVHTFQALLPSCEPTRKPLAYIYMSQVAFMFYMFLDYYRKSYLQKKIK</sequence>
<keyword evidence="5 10" id="KW-0276">Fatty acid metabolism</keyword>
<comment type="caution">
    <text evidence="12">The sequence shown here is derived from an EMBL/GenBank/DDBJ whole genome shotgun (WGS) entry which is preliminary data.</text>
</comment>
<evidence type="ECO:0000256" key="5">
    <source>
        <dbReference type="ARBA" id="ARBA00022832"/>
    </source>
</evidence>
<keyword evidence="7 10" id="KW-0443">Lipid metabolism</keyword>
<evidence type="ECO:0000256" key="9">
    <source>
        <dbReference type="ARBA" id="ARBA00023160"/>
    </source>
</evidence>
<reference evidence="12 13" key="1">
    <citation type="journal article" date="2019" name="Philos. Trans. R. Soc. Lond., B, Biol. Sci.">
        <title>Ant behaviour and brain gene expression of defending hosts depend on the ecological success of the intruding social parasite.</title>
        <authorList>
            <person name="Kaur R."/>
            <person name="Stoldt M."/>
            <person name="Jongepier E."/>
            <person name="Feldmeyer B."/>
            <person name="Menzel F."/>
            <person name="Bornberg-Bauer E."/>
            <person name="Foitzik S."/>
        </authorList>
    </citation>
    <scope>NUCLEOTIDE SEQUENCE [LARGE SCALE GENOMIC DNA]</scope>
    <source>
        <tissue evidence="12">Whole body</tissue>
    </source>
</reference>
<feature type="transmembrane region" description="Helical" evidence="10">
    <location>
        <begin position="288"/>
        <end position="306"/>
    </location>
</feature>
<dbReference type="GO" id="GO:0030148">
    <property type="term" value="P:sphingolipid biosynthetic process"/>
    <property type="evidence" value="ECO:0007669"/>
    <property type="project" value="TreeGrafter"/>
</dbReference>
<dbReference type="EC" id="2.3.1.199" evidence="10"/>
<dbReference type="STRING" id="300112.A0A4V3S7K4"/>
<evidence type="ECO:0000256" key="1">
    <source>
        <dbReference type="ARBA" id="ARBA00004141"/>
    </source>
</evidence>
<dbReference type="GO" id="GO:0005789">
    <property type="term" value="C:endoplasmic reticulum membrane"/>
    <property type="evidence" value="ECO:0007669"/>
    <property type="project" value="TreeGrafter"/>
</dbReference>
<dbReference type="CDD" id="cd23158">
    <property type="entry name" value="Prefoldin_UXT"/>
    <property type="match status" value="1"/>
</dbReference>
<dbReference type="GO" id="GO:0019367">
    <property type="term" value="P:fatty acid elongation, saturated fatty acid"/>
    <property type="evidence" value="ECO:0007669"/>
    <property type="project" value="TreeGrafter"/>
</dbReference>
<dbReference type="Pfam" id="PF01151">
    <property type="entry name" value="ELO"/>
    <property type="match status" value="1"/>
</dbReference>
<dbReference type="InterPro" id="IPR004127">
    <property type="entry name" value="Prefoldin_subunit_alpha"/>
</dbReference>
<name>A0A4V3S7K4_9HYME</name>
<organism evidence="12 13">
    <name type="scientific">Temnothorax longispinosus</name>
    <dbReference type="NCBI Taxonomy" id="300112"/>
    <lineage>
        <taxon>Eukaryota</taxon>
        <taxon>Metazoa</taxon>
        <taxon>Ecdysozoa</taxon>
        <taxon>Arthropoda</taxon>
        <taxon>Hexapoda</taxon>
        <taxon>Insecta</taxon>
        <taxon>Pterygota</taxon>
        <taxon>Neoptera</taxon>
        <taxon>Endopterygota</taxon>
        <taxon>Hymenoptera</taxon>
        <taxon>Apocrita</taxon>
        <taxon>Aculeata</taxon>
        <taxon>Formicoidea</taxon>
        <taxon>Formicidae</taxon>
        <taxon>Myrmicinae</taxon>
        <taxon>Temnothorax</taxon>
    </lineage>
</organism>
<evidence type="ECO:0000313" key="13">
    <source>
        <dbReference type="Proteomes" id="UP000310200"/>
    </source>
</evidence>
<evidence type="ECO:0000313" key="12">
    <source>
        <dbReference type="EMBL" id="TGZ37634.1"/>
    </source>
</evidence>
<dbReference type="PROSITE" id="PS01188">
    <property type="entry name" value="ELO"/>
    <property type="match status" value="1"/>
</dbReference>
<keyword evidence="2 10" id="KW-0444">Lipid biosynthesis</keyword>
<comment type="subcellular location">
    <subcellularLocation>
        <location evidence="1">Membrane</location>
        <topology evidence="1">Multi-pass membrane protein</topology>
    </subcellularLocation>
</comment>
<dbReference type="GO" id="GO:0034626">
    <property type="term" value="P:fatty acid elongation, polyunsaturated fatty acid"/>
    <property type="evidence" value="ECO:0007669"/>
    <property type="project" value="TreeGrafter"/>
</dbReference>
<dbReference type="PANTHER" id="PTHR11157">
    <property type="entry name" value="FATTY ACID ACYL TRANSFERASE-RELATED"/>
    <property type="match status" value="1"/>
</dbReference>
<keyword evidence="11" id="KW-0175">Coiled coil</keyword>
<feature type="transmembrane region" description="Helical" evidence="10">
    <location>
        <begin position="312"/>
        <end position="335"/>
    </location>
</feature>
<evidence type="ECO:0000256" key="8">
    <source>
        <dbReference type="ARBA" id="ARBA00023136"/>
    </source>
</evidence>
<dbReference type="Pfam" id="PF02996">
    <property type="entry name" value="Prefoldin"/>
    <property type="match status" value="1"/>
</dbReference>
<gene>
    <name evidence="12" type="ORF">DBV15_03368</name>
</gene>
<keyword evidence="3 10" id="KW-0808">Transferase</keyword>